<dbReference type="PROSITE" id="PS50262">
    <property type="entry name" value="G_PROTEIN_RECEP_F1_2"/>
    <property type="match status" value="1"/>
</dbReference>
<evidence type="ECO:0000256" key="4">
    <source>
        <dbReference type="ARBA" id="ARBA00022989"/>
    </source>
</evidence>
<evidence type="ECO:0000256" key="9">
    <source>
        <dbReference type="RuleBase" id="RU000688"/>
    </source>
</evidence>
<evidence type="ECO:0000256" key="7">
    <source>
        <dbReference type="ARBA" id="ARBA00023170"/>
    </source>
</evidence>
<keyword evidence="6 11" id="KW-0472">Membrane</keyword>
<keyword evidence="3 9" id="KW-0812">Transmembrane</keyword>
<evidence type="ECO:0000256" key="3">
    <source>
        <dbReference type="ARBA" id="ARBA00022692"/>
    </source>
</evidence>
<dbReference type="InterPro" id="IPR000276">
    <property type="entry name" value="GPCR_Rhodpsn"/>
</dbReference>
<sequence length="549" mass="61438">MDGDDSHGNIINAFQYCLQKLSLNSLQLTSNLTGNATDATVIPDLSSIQAIFGTGTYSSHRIPEVRQILIYCYAILILCGTTFNLAVLFALLYFREQIFTNIANIFVFTLAASDVVLCGVSMPIQLYYGIDDNSRVNTGLCRTLFAGFGIPMYVSCLTILLIAIDRHRLIVKPTAPRVSIRTALWLILTTVVFSALNAVPVGLYTESRGIEGFRSFCVEAWPLPVFRLVYSIAIFVVHFLLPLLVSGGLYLEIYRRLATLPEQLSLSKESERRKRRTTTLLACVVVCFAICWTPWCVFSLLVEIDAYMTKGSNAPHMTINFSELTLEGCIAWLTDGRLGDNQTEASPKTHPPPTSSFIRGTHFTLVDMILKLWAMGSACVNPFLYGWLNRPIREAMINLYEMISGFCFRSLTPEIRQGNRDLNVLSNRITGRPSKVSYRSSCGHYPLTERGYNYQNNGTVGNLLPNSKQQRGFKWRGVFENGYRFCLKRPSTAKSNKSNSIQQTKQRSSRQNLDRETMVPPGATDVVVIIEGPTDSQEGLDSGKRLRVV</sequence>
<dbReference type="InterPro" id="IPR017452">
    <property type="entry name" value="GPCR_Rhodpsn_7TM"/>
</dbReference>
<name>A0A5K3F1R4_MESCO</name>
<dbReference type="GO" id="GO:0042923">
    <property type="term" value="F:neuropeptide binding"/>
    <property type="evidence" value="ECO:0007669"/>
    <property type="project" value="TreeGrafter"/>
</dbReference>
<dbReference type="GO" id="GO:0004983">
    <property type="term" value="F:neuropeptide Y receptor activity"/>
    <property type="evidence" value="ECO:0007669"/>
    <property type="project" value="InterPro"/>
</dbReference>
<feature type="transmembrane region" description="Helical" evidence="11">
    <location>
        <begin position="144"/>
        <end position="164"/>
    </location>
</feature>
<dbReference type="PROSITE" id="PS00237">
    <property type="entry name" value="G_PROTEIN_RECEP_F1_1"/>
    <property type="match status" value="1"/>
</dbReference>
<evidence type="ECO:0000256" key="2">
    <source>
        <dbReference type="ARBA" id="ARBA00010663"/>
    </source>
</evidence>
<feature type="transmembrane region" description="Helical" evidence="11">
    <location>
        <begin position="280"/>
        <end position="302"/>
    </location>
</feature>
<dbReference type="GO" id="GO:0043005">
    <property type="term" value="C:neuron projection"/>
    <property type="evidence" value="ECO:0007669"/>
    <property type="project" value="TreeGrafter"/>
</dbReference>
<reference evidence="13" key="1">
    <citation type="submission" date="2019-11" db="UniProtKB">
        <authorList>
            <consortium name="WormBaseParasite"/>
        </authorList>
    </citation>
    <scope>IDENTIFICATION</scope>
</reference>
<feature type="transmembrane region" description="Helical" evidence="11">
    <location>
        <begin position="184"/>
        <end position="205"/>
    </location>
</feature>
<feature type="domain" description="G-protein coupled receptors family 1 profile" evidence="12">
    <location>
        <begin position="83"/>
        <end position="385"/>
    </location>
</feature>
<keyword evidence="7 9" id="KW-0675">Receptor</keyword>
<dbReference type="GO" id="GO:0005886">
    <property type="term" value="C:plasma membrane"/>
    <property type="evidence" value="ECO:0007669"/>
    <property type="project" value="TreeGrafter"/>
</dbReference>
<proteinExistence type="inferred from homology"/>
<dbReference type="Pfam" id="PF00001">
    <property type="entry name" value="7tm_1"/>
    <property type="match status" value="1"/>
</dbReference>
<evidence type="ECO:0000256" key="5">
    <source>
        <dbReference type="ARBA" id="ARBA00023040"/>
    </source>
</evidence>
<dbReference type="AlphaFoldDB" id="A0A5K3F1R4"/>
<dbReference type="PRINTS" id="PR01012">
    <property type="entry name" value="NRPEPTIDEYR"/>
</dbReference>
<feature type="transmembrane region" description="Helical" evidence="11">
    <location>
        <begin position="68"/>
        <end position="93"/>
    </location>
</feature>
<evidence type="ECO:0000256" key="1">
    <source>
        <dbReference type="ARBA" id="ARBA00004141"/>
    </source>
</evidence>
<keyword evidence="8 9" id="KW-0807">Transducer</keyword>
<dbReference type="CDD" id="cd15203">
    <property type="entry name" value="7tmA_NPYR-like"/>
    <property type="match status" value="1"/>
</dbReference>
<dbReference type="WBParaSite" id="MCU_004738-RA">
    <property type="protein sequence ID" value="MCU_004738-RA"/>
    <property type="gene ID" value="MCU_004738"/>
</dbReference>
<evidence type="ECO:0000256" key="10">
    <source>
        <dbReference type="SAM" id="MobiDB-lite"/>
    </source>
</evidence>
<dbReference type="Gene3D" id="1.20.1070.10">
    <property type="entry name" value="Rhodopsin 7-helix transmembrane proteins"/>
    <property type="match status" value="1"/>
</dbReference>
<feature type="transmembrane region" description="Helical" evidence="11">
    <location>
        <begin position="225"/>
        <end position="251"/>
    </location>
</feature>
<evidence type="ECO:0000313" key="13">
    <source>
        <dbReference type="WBParaSite" id="MCU_004738-RA"/>
    </source>
</evidence>
<comment type="subcellular location">
    <subcellularLocation>
        <location evidence="1">Membrane</location>
        <topology evidence="1">Multi-pass membrane protein</topology>
    </subcellularLocation>
</comment>
<feature type="transmembrane region" description="Helical" evidence="11">
    <location>
        <begin position="105"/>
        <end position="124"/>
    </location>
</feature>
<dbReference type="SUPFAM" id="SSF81321">
    <property type="entry name" value="Family A G protein-coupled receptor-like"/>
    <property type="match status" value="1"/>
</dbReference>
<organism evidence="13">
    <name type="scientific">Mesocestoides corti</name>
    <name type="common">Flatworm</name>
    <dbReference type="NCBI Taxonomy" id="53468"/>
    <lineage>
        <taxon>Eukaryota</taxon>
        <taxon>Metazoa</taxon>
        <taxon>Spiralia</taxon>
        <taxon>Lophotrochozoa</taxon>
        <taxon>Platyhelminthes</taxon>
        <taxon>Cestoda</taxon>
        <taxon>Eucestoda</taxon>
        <taxon>Cyclophyllidea</taxon>
        <taxon>Mesocestoididae</taxon>
        <taxon>Mesocestoides</taxon>
    </lineage>
</organism>
<dbReference type="PANTHER" id="PTHR24235">
    <property type="entry name" value="NEUROPEPTIDE Y RECEPTOR"/>
    <property type="match status" value="1"/>
</dbReference>
<protein>
    <submittedName>
        <fullName evidence="13">G_PROTEIN_RECEP_F1_2 domain-containing protein</fullName>
    </submittedName>
</protein>
<keyword evidence="5 9" id="KW-0297">G-protein coupled receptor</keyword>
<accession>A0A5K3F1R4</accession>
<evidence type="ECO:0000259" key="12">
    <source>
        <dbReference type="PROSITE" id="PS50262"/>
    </source>
</evidence>
<evidence type="ECO:0000256" key="6">
    <source>
        <dbReference type="ARBA" id="ARBA00023136"/>
    </source>
</evidence>
<evidence type="ECO:0000256" key="8">
    <source>
        <dbReference type="ARBA" id="ARBA00023224"/>
    </source>
</evidence>
<keyword evidence="4 11" id="KW-1133">Transmembrane helix</keyword>
<feature type="compositionally biased region" description="Polar residues" evidence="10">
    <location>
        <begin position="492"/>
        <end position="511"/>
    </location>
</feature>
<dbReference type="PRINTS" id="PR00237">
    <property type="entry name" value="GPCRRHODOPSN"/>
</dbReference>
<dbReference type="PANTHER" id="PTHR24235:SF12">
    <property type="entry name" value="G-PROTEIN COUPLED RECEPTORS FAMILY 1 PROFILE DOMAIN-CONTAINING PROTEIN"/>
    <property type="match status" value="1"/>
</dbReference>
<comment type="similarity">
    <text evidence="2 9">Belongs to the G-protein coupled receptor 1 family.</text>
</comment>
<dbReference type="InterPro" id="IPR000611">
    <property type="entry name" value="NPY_rcpt"/>
</dbReference>
<evidence type="ECO:0000256" key="11">
    <source>
        <dbReference type="SAM" id="Phobius"/>
    </source>
</evidence>
<feature type="region of interest" description="Disordered" evidence="10">
    <location>
        <begin position="492"/>
        <end position="521"/>
    </location>
</feature>